<dbReference type="SUPFAM" id="SSF75001">
    <property type="entry name" value="Dipeptidyl peptidase I (cathepsin C), exclusion domain"/>
    <property type="match status" value="1"/>
</dbReference>
<proteinExistence type="inferred from homology"/>
<evidence type="ECO:0000256" key="5">
    <source>
        <dbReference type="ARBA" id="ARBA00029762"/>
    </source>
</evidence>
<dbReference type="InterPro" id="IPR036496">
    <property type="entry name" value="CathepsinC_exc_dom_sf"/>
</dbReference>
<dbReference type="Gene3D" id="2.40.128.80">
    <property type="entry name" value="Cathepsin C, exclusion domain"/>
    <property type="match status" value="1"/>
</dbReference>
<organism evidence="12 13">
    <name type="scientific">Capsaspora owczarzaki (strain ATCC 30864)</name>
    <dbReference type="NCBI Taxonomy" id="595528"/>
    <lineage>
        <taxon>Eukaryota</taxon>
        <taxon>Filasterea</taxon>
        <taxon>Capsaspora</taxon>
    </lineage>
</organism>
<dbReference type="Proteomes" id="UP000008743">
    <property type="component" value="Unassembled WGS sequence"/>
</dbReference>
<dbReference type="InterPro" id="IPR000169">
    <property type="entry name" value="Pept_cys_AS"/>
</dbReference>
<evidence type="ECO:0000313" key="13">
    <source>
        <dbReference type="Proteomes" id="UP000008743"/>
    </source>
</evidence>
<protein>
    <recommendedName>
        <fullName evidence="4">Dipeptidyl peptidase 1</fullName>
    </recommendedName>
    <alternativeName>
        <fullName evidence="6">Cathepsin C</fullName>
    </alternativeName>
    <alternativeName>
        <fullName evidence="5">Cathepsin J</fullName>
    </alternativeName>
    <alternativeName>
        <fullName evidence="8">Dipeptidyl peptidase I</fullName>
    </alternativeName>
    <alternativeName>
        <fullName evidence="7">Dipeptidyl transferase</fullName>
    </alternativeName>
</protein>
<dbReference type="PRINTS" id="PR00705">
    <property type="entry name" value="PAPAIN"/>
</dbReference>
<dbReference type="eggNOG" id="KOG1543">
    <property type="taxonomic scope" value="Eukaryota"/>
</dbReference>
<dbReference type="PhylomeDB" id="A0A0D2UK37"/>
<name>A0A0D2UK37_CAPO3</name>
<dbReference type="InterPro" id="IPR000668">
    <property type="entry name" value="Peptidase_C1A_C"/>
</dbReference>
<evidence type="ECO:0000256" key="6">
    <source>
        <dbReference type="ARBA" id="ARBA00029779"/>
    </source>
</evidence>
<dbReference type="Gene3D" id="3.90.70.10">
    <property type="entry name" value="Cysteine proteinases"/>
    <property type="match status" value="1"/>
</dbReference>
<dbReference type="InParanoid" id="A0A0D2UK37"/>
<sequence length="493" mass="53722">MRTASALLVALLALLGVAAVARADIPVHCLYDQIVGTWRFDMGANNGDNSLVCNDDTFNPVKSLHLRFAEPNIVYNSSGIQVADWTMIYDEGISVRMMDGAKFTQLFFAFFPYTVDPISGNVTSFCNETVLSTYHDAPYGSGQLPLGWGCFKGYKASYFTEQEAANTVSPVTTYAPKPQAASPDAIFHADHEYIARLNAAQNLWTAGPNPALVGRPMREVQAMAGRKLKTSVEAHLPPAKLRTAAKASADAFAAYPAELNWRNVSGIDYVGPMRDQLSCGSCYAFSGTEMLQARIRVKSQNKLTPLLSPQRVVSCSAYSQGCDGGFEYLVSKFGQDYGFVDESCFPYQSGLIPEVPCSAGCALPRLYTVDDFNYVGGYYGNCSELGMIDHLVNYGPLSVSFLVLDSFMTYRSGVYTCDTTPGTVGFNPFETVSHAVLLIGYGVDPTTNTKYWRVANSWGRHSTDYGGDFLIRRGTDECAIESAASWATPSLNI</sequence>
<comment type="subunit">
    <text evidence="3">Tetramer of heterotrimers consisting of exclusion domain, heavy- and light chains.</text>
</comment>
<evidence type="ECO:0000256" key="8">
    <source>
        <dbReference type="ARBA" id="ARBA00032961"/>
    </source>
</evidence>
<dbReference type="MEROPS" id="C01.070"/>
<dbReference type="InterPro" id="IPR025660">
    <property type="entry name" value="Pept_his_AS"/>
</dbReference>
<feature type="chain" id="PRO_5018526353" description="Dipeptidyl peptidase 1" evidence="10">
    <location>
        <begin position="24"/>
        <end position="493"/>
    </location>
</feature>
<evidence type="ECO:0000256" key="2">
    <source>
        <dbReference type="ARBA" id="ARBA00008455"/>
    </source>
</evidence>
<dbReference type="PROSITE" id="PS00139">
    <property type="entry name" value="THIOL_PROTEASE_CYS"/>
    <property type="match status" value="1"/>
</dbReference>
<keyword evidence="13" id="KW-1185">Reference proteome</keyword>
<dbReference type="InterPro" id="IPR038765">
    <property type="entry name" value="Papain-like_cys_pep_sf"/>
</dbReference>
<evidence type="ECO:0000256" key="10">
    <source>
        <dbReference type="SAM" id="SignalP"/>
    </source>
</evidence>
<dbReference type="GO" id="GO:0006508">
    <property type="term" value="P:proteolysis"/>
    <property type="evidence" value="ECO:0007669"/>
    <property type="project" value="InterPro"/>
</dbReference>
<comment type="similarity">
    <text evidence="2">Belongs to the peptidase C1 family.</text>
</comment>
<accession>A0A0D2UK37</accession>
<dbReference type="Pfam" id="PF00112">
    <property type="entry name" value="Peptidase_C1"/>
    <property type="match status" value="1"/>
</dbReference>
<feature type="domain" description="Peptidase C1A papain C-terminal" evidence="11">
    <location>
        <begin position="255"/>
        <end position="488"/>
    </location>
</feature>
<keyword evidence="10" id="KW-0732">Signal</keyword>
<dbReference type="InterPro" id="IPR014882">
    <property type="entry name" value="CathepsinC_exc"/>
</dbReference>
<evidence type="ECO:0000256" key="9">
    <source>
        <dbReference type="ARBA" id="ARBA00045556"/>
    </source>
</evidence>
<dbReference type="PROSITE" id="PS00639">
    <property type="entry name" value="THIOL_PROTEASE_HIS"/>
    <property type="match status" value="1"/>
</dbReference>
<comment type="cofactor">
    <cofactor evidence="1">
        <name>chloride</name>
        <dbReference type="ChEBI" id="CHEBI:17996"/>
    </cofactor>
</comment>
<dbReference type="STRING" id="595528.A0A0D2UK37"/>
<comment type="function">
    <text evidence="9">Thiol protease. Has dipeptidylpeptidase activity. Active against a broad range of dipeptide substrates composed of both polar and hydrophobic amino acids. Proline cannot occupy the P1 position and arginine cannot occupy the P2 position of the substrate. Can act as both an exopeptidase and endopeptidase. Activates serine proteases such as elastase, cathepsin G and granzymes A and B.</text>
</comment>
<dbReference type="SUPFAM" id="SSF54001">
    <property type="entry name" value="Cysteine proteinases"/>
    <property type="match status" value="1"/>
</dbReference>
<dbReference type="InterPro" id="IPR013128">
    <property type="entry name" value="Peptidase_C1A"/>
</dbReference>
<dbReference type="GO" id="GO:0008234">
    <property type="term" value="F:cysteine-type peptidase activity"/>
    <property type="evidence" value="ECO:0007669"/>
    <property type="project" value="InterPro"/>
</dbReference>
<dbReference type="RefSeq" id="XP_004345515.2">
    <property type="nucleotide sequence ID" value="XM_004345465.2"/>
</dbReference>
<evidence type="ECO:0000259" key="11">
    <source>
        <dbReference type="SMART" id="SM00645"/>
    </source>
</evidence>
<evidence type="ECO:0000256" key="1">
    <source>
        <dbReference type="ARBA" id="ARBA00001923"/>
    </source>
</evidence>
<evidence type="ECO:0000256" key="7">
    <source>
        <dbReference type="ARBA" id="ARBA00030778"/>
    </source>
</evidence>
<feature type="signal peptide" evidence="10">
    <location>
        <begin position="1"/>
        <end position="23"/>
    </location>
</feature>
<dbReference type="PANTHER" id="PTHR12411">
    <property type="entry name" value="CYSTEINE PROTEASE FAMILY C1-RELATED"/>
    <property type="match status" value="1"/>
</dbReference>
<reference evidence="13" key="1">
    <citation type="submission" date="2011-02" db="EMBL/GenBank/DDBJ databases">
        <title>The Genome Sequence of Capsaspora owczarzaki ATCC 30864.</title>
        <authorList>
            <person name="Russ C."/>
            <person name="Cuomo C."/>
            <person name="Burger G."/>
            <person name="Gray M.W."/>
            <person name="Holland P.W.H."/>
            <person name="King N."/>
            <person name="Lang F.B.F."/>
            <person name="Roger A.J."/>
            <person name="Ruiz-Trillo I."/>
            <person name="Young S.K."/>
            <person name="Zeng Q."/>
            <person name="Gargeya S."/>
            <person name="Alvarado L."/>
            <person name="Berlin A."/>
            <person name="Chapman S.B."/>
            <person name="Chen Z."/>
            <person name="Freedman E."/>
            <person name="Gellesch M."/>
            <person name="Goldberg J."/>
            <person name="Griggs A."/>
            <person name="Gujja S."/>
            <person name="Heilman E."/>
            <person name="Heiman D."/>
            <person name="Howarth C."/>
            <person name="Mehta T."/>
            <person name="Neiman D."/>
            <person name="Pearson M."/>
            <person name="Roberts A."/>
            <person name="Saif S."/>
            <person name="Shea T."/>
            <person name="Shenoy N."/>
            <person name="Sisk P."/>
            <person name="Stolte C."/>
            <person name="Sykes S."/>
            <person name="White J."/>
            <person name="Yandava C."/>
            <person name="Haas B."/>
            <person name="Nusbaum C."/>
            <person name="Birren B."/>
        </authorList>
    </citation>
    <scope>NUCLEOTIDE SEQUENCE</scope>
    <source>
        <strain evidence="13">ATCC 30864</strain>
    </source>
</reference>
<gene>
    <name evidence="12" type="ORF">CAOG_005925</name>
</gene>
<dbReference type="AlphaFoldDB" id="A0A0D2UK37"/>
<dbReference type="EMBL" id="KE346369">
    <property type="protein sequence ID" value="KJE95476.1"/>
    <property type="molecule type" value="Genomic_DNA"/>
</dbReference>
<dbReference type="SMART" id="SM00645">
    <property type="entry name" value="Pept_C1"/>
    <property type="match status" value="1"/>
</dbReference>
<evidence type="ECO:0000256" key="3">
    <source>
        <dbReference type="ARBA" id="ARBA00011610"/>
    </source>
</evidence>
<evidence type="ECO:0000256" key="4">
    <source>
        <dbReference type="ARBA" id="ARBA00014709"/>
    </source>
</evidence>
<dbReference type="OrthoDB" id="3789175at2759"/>
<evidence type="ECO:0000313" key="12">
    <source>
        <dbReference type="EMBL" id="KJE95476.1"/>
    </source>
</evidence>
<dbReference type="Pfam" id="PF08773">
    <property type="entry name" value="CathepsinC_exc"/>
    <property type="match status" value="1"/>
</dbReference>